<reference evidence="2" key="1">
    <citation type="submission" date="2024-04" db="EMBL/GenBank/DDBJ databases">
        <authorList>
            <consortium name="Molecular Ecology Group"/>
        </authorList>
    </citation>
    <scope>NUCLEOTIDE SEQUENCE</scope>
</reference>
<evidence type="ECO:0000256" key="1">
    <source>
        <dbReference type="SAM" id="SignalP"/>
    </source>
</evidence>
<dbReference type="PANTHER" id="PTHR11008">
    <property type="entry name" value="PROTEIN TAKEOUT-LIKE PROTEIN"/>
    <property type="match status" value="1"/>
</dbReference>
<feature type="chain" id="PRO_5043920749" description="Protein takeout-like" evidence="1">
    <location>
        <begin position="18"/>
        <end position="242"/>
    </location>
</feature>
<sequence>MFAAIFTFALLAAYVAAEIPSYINVCGRKDPNLDQCIVDNVNNLKSKICEGIPELDIPPNDPLILDKLVISDTTNNKLFMRNTKISGLCNFVINSFHSDIDKLHFDVKISFGLLQLNSTYDFDVRIVVPIAQKGLVYITTNNVEADVGIDMKVTTKGGKRYMYMSQIKINLDIKEYDAKYDLNEREFGQLNQIINNFIGNNQDEIIKSIKPAIEEVVSKRILLVSNDIVKHFTYEELFPDRT</sequence>
<feature type="signal peptide" evidence="1">
    <location>
        <begin position="1"/>
        <end position="17"/>
    </location>
</feature>
<dbReference type="AlphaFoldDB" id="A0AAV2NPW8"/>
<accession>A0AAV2NPW8</accession>
<protein>
    <recommendedName>
        <fullName evidence="4">Protein takeout-like</fullName>
    </recommendedName>
</protein>
<evidence type="ECO:0000313" key="3">
    <source>
        <dbReference type="Proteomes" id="UP001497644"/>
    </source>
</evidence>
<dbReference type="EMBL" id="OZ034826">
    <property type="protein sequence ID" value="CAL1681949.1"/>
    <property type="molecule type" value="Genomic_DNA"/>
</dbReference>
<dbReference type="Pfam" id="PF06585">
    <property type="entry name" value="JHBP"/>
    <property type="match status" value="1"/>
</dbReference>
<evidence type="ECO:0000313" key="2">
    <source>
        <dbReference type="EMBL" id="CAL1681949.1"/>
    </source>
</evidence>
<dbReference type="GO" id="GO:0005615">
    <property type="term" value="C:extracellular space"/>
    <property type="evidence" value="ECO:0007669"/>
    <property type="project" value="TreeGrafter"/>
</dbReference>
<dbReference type="PANTHER" id="PTHR11008:SF39">
    <property type="entry name" value="CIRCADIAN CLOCK-CONTROLLED PROTEIN-LIKE PROTEIN"/>
    <property type="match status" value="1"/>
</dbReference>
<dbReference type="SMART" id="SM00700">
    <property type="entry name" value="JHBP"/>
    <property type="match status" value="1"/>
</dbReference>
<dbReference type="InterPro" id="IPR038606">
    <property type="entry name" value="To_sf"/>
</dbReference>
<keyword evidence="1" id="KW-0732">Signal</keyword>
<evidence type="ECO:0008006" key="4">
    <source>
        <dbReference type="Google" id="ProtNLM"/>
    </source>
</evidence>
<keyword evidence="3" id="KW-1185">Reference proteome</keyword>
<dbReference type="Gene3D" id="3.15.10.30">
    <property type="entry name" value="Haemolymph juvenile hormone binding protein"/>
    <property type="match status" value="1"/>
</dbReference>
<gene>
    <name evidence="2" type="ORF">LPLAT_LOCUS7859</name>
</gene>
<dbReference type="Proteomes" id="UP001497644">
    <property type="component" value="Chromosome 3"/>
</dbReference>
<name>A0AAV2NPW8_9HYME</name>
<proteinExistence type="predicted"/>
<dbReference type="InterPro" id="IPR010562">
    <property type="entry name" value="Haemolymph_juvenile_hormone-bd"/>
</dbReference>
<organism evidence="2 3">
    <name type="scientific">Lasius platythorax</name>
    <dbReference type="NCBI Taxonomy" id="488582"/>
    <lineage>
        <taxon>Eukaryota</taxon>
        <taxon>Metazoa</taxon>
        <taxon>Ecdysozoa</taxon>
        <taxon>Arthropoda</taxon>
        <taxon>Hexapoda</taxon>
        <taxon>Insecta</taxon>
        <taxon>Pterygota</taxon>
        <taxon>Neoptera</taxon>
        <taxon>Endopterygota</taxon>
        <taxon>Hymenoptera</taxon>
        <taxon>Apocrita</taxon>
        <taxon>Aculeata</taxon>
        <taxon>Formicoidea</taxon>
        <taxon>Formicidae</taxon>
        <taxon>Formicinae</taxon>
        <taxon>Lasius</taxon>
        <taxon>Lasius</taxon>
    </lineage>
</organism>